<accession>A0A4Y2REU9</accession>
<organism evidence="1 2">
    <name type="scientific">Araneus ventricosus</name>
    <name type="common">Orbweaver spider</name>
    <name type="synonym">Epeira ventricosa</name>
    <dbReference type="NCBI Taxonomy" id="182803"/>
    <lineage>
        <taxon>Eukaryota</taxon>
        <taxon>Metazoa</taxon>
        <taxon>Ecdysozoa</taxon>
        <taxon>Arthropoda</taxon>
        <taxon>Chelicerata</taxon>
        <taxon>Arachnida</taxon>
        <taxon>Araneae</taxon>
        <taxon>Araneomorphae</taxon>
        <taxon>Entelegynae</taxon>
        <taxon>Araneoidea</taxon>
        <taxon>Araneidae</taxon>
        <taxon>Araneus</taxon>
    </lineage>
</organism>
<sequence>MAAVQQKAHLWFHESESIATVQRCFRFEHRNYPSTSRNSIKRWYEQFKRTDNVSHWEDDGRPLVSDKLWKRVTTLNGVLTWRLTI</sequence>
<reference evidence="1 2" key="1">
    <citation type="journal article" date="2019" name="Sci. Rep.">
        <title>Orb-weaving spider Araneus ventricosus genome elucidates the spidroin gene catalogue.</title>
        <authorList>
            <person name="Kono N."/>
            <person name="Nakamura H."/>
            <person name="Ohtoshi R."/>
            <person name="Moran D.A.P."/>
            <person name="Shinohara A."/>
            <person name="Yoshida Y."/>
            <person name="Fujiwara M."/>
            <person name="Mori M."/>
            <person name="Tomita M."/>
            <person name="Arakawa K."/>
        </authorList>
    </citation>
    <scope>NUCLEOTIDE SEQUENCE [LARGE SCALE GENOMIC DNA]</scope>
</reference>
<comment type="caution">
    <text evidence="1">The sequence shown here is derived from an EMBL/GenBank/DDBJ whole genome shotgun (WGS) entry which is preliminary data.</text>
</comment>
<dbReference type="AlphaFoldDB" id="A0A4Y2REU9"/>
<name>A0A4Y2REU9_ARAVE</name>
<gene>
    <name evidence="1" type="ORF">AVEN_63735_1</name>
</gene>
<dbReference type="EMBL" id="BGPR01016816">
    <property type="protein sequence ID" value="GBN74223.1"/>
    <property type="molecule type" value="Genomic_DNA"/>
</dbReference>
<proteinExistence type="predicted"/>
<protein>
    <recommendedName>
        <fullName evidence="3">DUF4817 domain-containing protein</fullName>
    </recommendedName>
</protein>
<evidence type="ECO:0000313" key="1">
    <source>
        <dbReference type="EMBL" id="GBN74223.1"/>
    </source>
</evidence>
<dbReference type="Proteomes" id="UP000499080">
    <property type="component" value="Unassembled WGS sequence"/>
</dbReference>
<evidence type="ECO:0000313" key="2">
    <source>
        <dbReference type="Proteomes" id="UP000499080"/>
    </source>
</evidence>
<evidence type="ECO:0008006" key="3">
    <source>
        <dbReference type="Google" id="ProtNLM"/>
    </source>
</evidence>
<keyword evidence="2" id="KW-1185">Reference proteome</keyword>